<name>A0A4R0YNV0_9GAMM</name>
<dbReference type="RefSeq" id="WP_131412510.1">
    <property type="nucleotide sequence ID" value="NZ_SJTG01000005.1"/>
</dbReference>
<dbReference type="Pfam" id="PF05166">
    <property type="entry name" value="YcgL"/>
    <property type="match status" value="1"/>
</dbReference>
<dbReference type="InterPro" id="IPR027354">
    <property type="entry name" value="YcgL_dom"/>
</dbReference>
<accession>A0A4R0YNV0</accession>
<dbReference type="PANTHER" id="PTHR38109:SF1">
    <property type="entry name" value="PROTEIN YCGL"/>
    <property type="match status" value="1"/>
</dbReference>
<dbReference type="Proteomes" id="UP000291822">
    <property type="component" value="Unassembled WGS sequence"/>
</dbReference>
<dbReference type="EMBL" id="SJTG01000005">
    <property type="protein sequence ID" value="TCI07267.1"/>
    <property type="molecule type" value="Genomic_DNA"/>
</dbReference>
<evidence type="ECO:0000256" key="1">
    <source>
        <dbReference type="HAMAP-Rule" id="MF_01866"/>
    </source>
</evidence>
<evidence type="ECO:0000313" key="3">
    <source>
        <dbReference type="EMBL" id="TCI07267.1"/>
    </source>
</evidence>
<evidence type="ECO:0000313" key="4">
    <source>
        <dbReference type="Proteomes" id="UP000291822"/>
    </source>
</evidence>
<dbReference type="SUPFAM" id="SSF160191">
    <property type="entry name" value="YcgL-like"/>
    <property type="match status" value="1"/>
</dbReference>
<reference evidence="3 4" key="1">
    <citation type="submission" date="2019-02" db="EMBL/GenBank/DDBJ databases">
        <title>Dyella amyloliquefaciens sp. nov., isolated from forest soil.</title>
        <authorList>
            <person name="Gao Z.-H."/>
            <person name="Qiu L.-H."/>
        </authorList>
    </citation>
    <scope>NUCLEOTIDE SEQUENCE [LARGE SCALE GENOMIC DNA]</scope>
    <source>
        <strain evidence="3 4">KACC 12747</strain>
    </source>
</reference>
<evidence type="ECO:0000259" key="2">
    <source>
        <dbReference type="PROSITE" id="PS51648"/>
    </source>
</evidence>
<organism evidence="3 4">
    <name type="scientific">Dyella soli</name>
    <dbReference type="NCBI Taxonomy" id="522319"/>
    <lineage>
        <taxon>Bacteria</taxon>
        <taxon>Pseudomonadati</taxon>
        <taxon>Pseudomonadota</taxon>
        <taxon>Gammaproteobacteria</taxon>
        <taxon>Lysobacterales</taxon>
        <taxon>Rhodanobacteraceae</taxon>
        <taxon>Dyella</taxon>
    </lineage>
</organism>
<sequence length="98" mass="11497">MHCFVYASLRKPDTYLWLSRRDDFTVMPESLALMLGELRFVLELQLSEQRRLPHEDVHHVMEHLSGQGWHLQLPPKETLAAANHPAYKSAPQDRKQDH</sequence>
<feature type="domain" description="YcgL" evidence="2">
    <location>
        <begin position="1"/>
        <end position="85"/>
    </location>
</feature>
<dbReference type="Gene3D" id="3.10.510.20">
    <property type="entry name" value="YcgL domain"/>
    <property type="match status" value="1"/>
</dbReference>
<dbReference type="PANTHER" id="PTHR38109">
    <property type="entry name" value="PROTEIN YCGL"/>
    <property type="match status" value="1"/>
</dbReference>
<dbReference type="PROSITE" id="PS51648">
    <property type="entry name" value="YCGL"/>
    <property type="match status" value="1"/>
</dbReference>
<gene>
    <name evidence="3" type="ORF">EZM97_32225</name>
</gene>
<dbReference type="HAMAP" id="MF_01866">
    <property type="entry name" value="UPF0745"/>
    <property type="match status" value="1"/>
</dbReference>
<protein>
    <recommendedName>
        <fullName evidence="1">YcgL domain-containing protein EZM97_32225</fullName>
    </recommendedName>
</protein>
<comment type="caution">
    <text evidence="3">The sequence shown here is derived from an EMBL/GenBank/DDBJ whole genome shotgun (WGS) entry which is preliminary data.</text>
</comment>
<keyword evidence="4" id="KW-1185">Reference proteome</keyword>
<dbReference type="InterPro" id="IPR038068">
    <property type="entry name" value="YcgL-like_sf"/>
</dbReference>
<proteinExistence type="inferred from homology"/>
<dbReference type="AlphaFoldDB" id="A0A4R0YNV0"/>